<reference evidence="11 12" key="1">
    <citation type="journal article" date="2019" name="Int. J. Syst. Evol. Microbiol.">
        <title>The Global Catalogue of Microorganisms (GCM) 10K type strain sequencing project: providing services to taxonomists for standard genome sequencing and annotation.</title>
        <authorList>
            <consortium name="The Broad Institute Genomics Platform"/>
            <consortium name="The Broad Institute Genome Sequencing Center for Infectious Disease"/>
            <person name="Wu L."/>
            <person name="Ma J."/>
        </authorList>
    </citation>
    <scope>NUCLEOTIDE SEQUENCE [LARGE SCALE GENOMIC DNA]</scope>
    <source>
        <strain evidence="11 12">JCM 11136</strain>
    </source>
</reference>
<evidence type="ECO:0000256" key="8">
    <source>
        <dbReference type="ARBA" id="ARBA00048679"/>
    </source>
</evidence>
<proteinExistence type="predicted"/>
<evidence type="ECO:0000259" key="10">
    <source>
        <dbReference type="PROSITE" id="PS50011"/>
    </source>
</evidence>
<dbReference type="PANTHER" id="PTHR24363:SF0">
    <property type="entry name" value="SERINE_THREONINE KINASE LIKE DOMAIN CONTAINING 1"/>
    <property type="match status" value="1"/>
</dbReference>
<dbReference type="PANTHER" id="PTHR24363">
    <property type="entry name" value="SERINE/THREONINE PROTEIN KINASE"/>
    <property type="match status" value="1"/>
</dbReference>
<evidence type="ECO:0000256" key="1">
    <source>
        <dbReference type="ARBA" id="ARBA00012513"/>
    </source>
</evidence>
<evidence type="ECO:0000256" key="5">
    <source>
        <dbReference type="ARBA" id="ARBA00022777"/>
    </source>
</evidence>
<keyword evidence="2" id="KW-0723">Serine/threonine-protein kinase</keyword>
<dbReference type="SMART" id="SM00220">
    <property type="entry name" value="S_TKc"/>
    <property type="match status" value="1"/>
</dbReference>
<dbReference type="Pfam" id="PF00069">
    <property type="entry name" value="Pkinase"/>
    <property type="match status" value="1"/>
</dbReference>
<evidence type="ECO:0000256" key="9">
    <source>
        <dbReference type="SAM" id="MobiDB-lite"/>
    </source>
</evidence>
<dbReference type="RefSeq" id="WP_343950810.1">
    <property type="nucleotide sequence ID" value="NZ_BAAAHQ010000015.1"/>
</dbReference>
<dbReference type="InterPro" id="IPR000719">
    <property type="entry name" value="Prot_kinase_dom"/>
</dbReference>
<evidence type="ECO:0000256" key="7">
    <source>
        <dbReference type="ARBA" id="ARBA00047899"/>
    </source>
</evidence>
<comment type="caution">
    <text evidence="11">The sequence shown here is derived from an EMBL/GenBank/DDBJ whole genome shotgun (WGS) entry which is preliminary data.</text>
</comment>
<evidence type="ECO:0000256" key="4">
    <source>
        <dbReference type="ARBA" id="ARBA00022741"/>
    </source>
</evidence>
<dbReference type="InterPro" id="IPR031636">
    <property type="entry name" value="PknG_TPR"/>
</dbReference>
<dbReference type="Pfam" id="PF16919">
    <property type="entry name" value="PknG_rubred"/>
    <property type="match status" value="1"/>
</dbReference>
<dbReference type="SUPFAM" id="SSF48452">
    <property type="entry name" value="TPR-like"/>
    <property type="match status" value="1"/>
</dbReference>
<evidence type="ECO:0000256" key="3">
    <source>
        <dbReference type="ARBA" id="ARBA00022679"/>
    </source>
</evidence>
<keyword evidence="4" id="KW-0547">Nucleotide-binding</keyword>
<accession>A0ABN3KRC6</accession>
<dbReference type="PROSITE" id="PS50011">
    <property type="entry name" value="PROTEIN_KINASE_DOM"/>
    <property type="match status" value="1"/>
</dbReference>
<name>A0ABN3KRC6_9ACTN</name>
<dbReference type="InterPro" id="IPR031634">
    <property type="entry name" value="PknG_rubred"/>
</dbReference>
<keyword evidence="12" id="KW-1185">Reference proteome</keyword>
<organism evidence="11 12">
    <name type="scientific">Nonomuraea longicatena</name>
    <dbReference type="NCBI Taxonomy" id="83682"/>
    <lineage>
        <taxon>Bacteria</taxon>
        <taxon>Bacillati</taxon>
        <taxon>Actinomycetota</taxon>
        <taxon>Actinomycetes</taxon>
        <taxon>Streptosporangiales</taxon>
        <taxon>Streptosporangiaceae</taxon>
        <taxon>Nonomuraea</taxon>
    </lineage>
</organism>
<comment type="catalytic activity">
    <reaction evidence="7">
        <text>L-threonyl-[protein] + ATP = O-phospho-L-threonyl-[protein] + ADP + H(+)</text>
        <dbReference type="Rhea" id="RHEA:46608"/>
        <dbReference type="Rhea" id="RHEA-COMP:11060"/>
        <dbReference type="Rhea" id="RHEA-COMP:11605"/>
        <dbReference type="ChEBI" id="CHEBI:15378"/>
        <dbReference type="ChEBI" id="CHEBI:30013"/>
        <dbReference type="ChEBI" id="CHEBI:30616"/>
        <dbReference type="ChEBI" id="CHEBI:61977"/>
        <dbReference type="ChEBI" id="CHEBI:456216"/>
        <dbReference type="EC" id="2.7.11.1"/>
    </reaction>
</comment>
<keyword evidence="3" id="KW-0808">Transferase</keyword>
<dbReference type="Gene3D" id="3.30.200.20">
    <property type="entry name" value="Phosphorylase Kinase, domain 1"/>
    <property type="match status" value="1"/>
</dbReference>
<dbReference type="Proteomes" id="UP001501578">
    <property type="component" value="Unassembled WGS sequence"/>
</dbReference>
<dbReference type="InterPro" id="IPR011009">
    <property type="entry name" value="Kinase-like_dom_sf"/>
</dbReference>
<evidence type="ECO:0000313" key="11">
    <source>
        <dbReference type="EMBL" id="GAA0929688.1"/>
    </source>
</evidence>
<dbReference type="Gene3D" id="1.10.510.10">
    <property type="entry name" value="Transferase(Phosphotransferase) domain 1"/>
    <property type="match status" value="1"/>
</dbReference>
<dbReference type="CDD" id="cd14014">
    <property type="entry name" value="STKc_PknB_like"/>
    <property type="match status" value="1"/>
</dbReference>
<dbReference type="Pfam" id="PF16918">
    <property type="entry name" value="PknG_TPR"/>
    <property type="match status" value="1"/>
</dbReference>
<evidence type="ECO:0000256" key="6">
    <source>
        <dbReference type="ARBA" id="ARBA00022840"/>
    </source>
</evidence>
<feature type="domain" description="Protein kinase" evidence="10">
    <location>
        <begin position="146"/>
        <end position="476"/>
    </location>
</feature>
<dbReference type="GO" id="GO:0016301">
    <property type="term" value="F:kinase activity"/>
    <property type="evidence" value="ECO:0007669"/>
    <property type="project" value="UniProtKB-KW"/>
</dbReference>
<evidence type="ECO:0000313" key="12">
    <source>
        <dbReference type="Proteomes" id="UP001501578"/>
    </source>
</evidence>
<keyword evidence="5 11" id="KW-0418">Kinase</keyword>
<dbReference type="EC" id="2.7.11.1" evidence="1"/>
<dbReference type="InterPro" id="IPR011990">
    <property type="entry name" value="TPR-like_helical_dom_sf"/>
</dbReference>
<protein>
    <recommendedName>
        <fullName evidence="1">non-specific serine/threonine protein kinase</fullName>
        <ecNumber evidence="1">2.7.11.1</ecNumber>
    </recommendedName>
</protein>
<dbReference type="SUPFAM" id="SSF56112">
    <property type="entry name" value="Protein kinase-like (PK-like)"/>
    <property type="match status" value="1"/>
</dbReference>
<keyword evidence="6" id="KW-0067">ATP-binding</keyword>
<sequence>MTACAQPGCTGTIDEGYCDLCGHAADPVAAQPQTSAMSAPLSGPLSGPVSGPLSGPVSGPLSRPTGGRLADSLENLPPAPYVEPDDVILSDPQVPEDKRFCTGCGKPVGRSRDGRPGRTDGFCPHCRTAFSFSPKLRPGDLVAGQYRVRGAIAHGGLGWIYLAGDENLDGRIVVLKGLLNTSDPEALAAAEAERRFLTSVDHPNIVDIHTFQRHDGHGYIVMEYVGGQSLLQLRRQGTLPLREALQYGREILRAFGYLHEQGLVYCDLKPANVIRVGRRLKIIDLGAVQRLGSPPGTSWVTVGYHAPELDRLPSSVTSDLYTVARTLAVLAVPGFSPARSGKENPLPDDCGHESFARLLRRATAREPGERFQSAWEMEEQLVGVLREITAAEENVPYPAQSGLFGPERLAAGAALAPEGQGVLPGLDPLRTARAVPVPLVRADDPAAGALASLVGRDPAALVANVEAMPRTPETALAKIRLLAEQGGDSFAAASAELTQAAATQPGDWRLTWYDGVNNLAAGNARAAVKAFDACVSLLPGESAPKLALAFALEASGEDPSPWYRLVWRTDRSHVGAAFGLARTLLGRDDPQGAIDVLDQVPRSSSHRDAAQLACVAIRARRLDSGPDELLGAADRLVELTELDRRRHDRMTAEVMRAGLTCLERVAPLAGSTLAGADFTEPGLRTALEALYRRLAASAGTREERHELVDLANAVRPRSWI</sequence>
<comment type="catalytic activity">
    <reaction evidence="8">
        <text>L-seryl-[protein] + ATP = O-phospho-L-seryl-[protein] + ADP + H(+)</text>
        <dbReference type="Rhea" id="RHEA:17989"/>
        <dbReference type="Rhea" id="RHEA-COMP:9863"/>
        <dbReference type="Rhea" id="RHEA-COMP:11604"/>
        <dbReference type="ChEBI" id="CHEBI:15378"/>
        <dbReference type="ChEBI" id="CHEBI:29999"/>
        <dbReference type="ChEBI" id="CHEBI:30616"/>
        <dbReference type="ChEBI" id="CHEBI:83421"/>
        <dbReference type="ChEBI" id="CHEBI:456216"/>
        <dbReference type="EC" id="2.7.11.1"/>
    </reaction>
</comment>
<gene>
    <name evidence="11" type="ORF">GCM10009560_33710</name>
</gene>
<dbReference type="EMBL" id="BAAAHQ010000015">
    <property type="protein sequence ID" value="GAA0929688.1"/>
    <property type="molecule type" value="Genomic_DNA"/>
</dbReference>
<dbReference type="Gene3D" id="1.25.40.10">
    <property type="entry name" value="Tetratricopeptide repeat domain"/>
    <property type="match status" value="1"/>
</dbReference>
<feature type="region of interest" description="Disordered" evidence="9">
    <location>
        <begin position="34"/>
        <end position="68"/>
    </location>
</feature>
<evidence type="ECO:0000256" key="2">
    <source>
        <dbReference type="ARBA" id="ARBA00022527"/>
    </source>
</evidence>